<dbReference type="InterPro" id="IPR050571">
    <property type="entry name" value="Class-IV_PLP-Dep_Aminotrnsfr"/>
</dbReference>
<dbReference type="PANTHER" id="PTHR42743">
    <property type="entry name" value="AMINO-ACID AMINOTRANSFERASE"/>
    <property type="match status" value="1"/>
</dbReference>
<evidence type="ECO:0000313" key="4">
    <source>
        <dbReference type="EMBL" id="VAW07344.1"/>
    </source>
</evidence>
<dbReference type="EMBL" id="UOEH01000579">
    <property type="protein sequence ID" value="VAW07344.1"/>
    <property type="molecule type" value="Genomic_DNA"/>
</dbReference>
<dbReference type="CDD" id="cd01558">
    <property type="entry name" value="D-AAT_like"/>
    <property type="match status" value="1"/>
</dbReference>
<dbReference type="GO" id="GO:0008652">
    <property type="term" value="P:amino acid biosynthetic process"/>
    <property type="evidence" value="ECO:0007669"/>
    <property type="project" value="UniProtKB-ARBA"/>
</dbReference>
<sequence>MAKIAYYNGQYGPHAQAMVHIDDRGYQFADGIYEVCLVIGGRYWDMEGHLARMERSLGALRIRMPMGVASLKVVMNEVLRRNRLSDALVYIQVTRGVAPRNHPFPADEVAPALIMTARRFDLDQSDAQASKGVSVITAPDIRWGRVDIKSISLLPNVLAKQAAVEAGAAETWLVRDGKVTEGSSSNAWMVTADGVLVTHPKGHDILGGITRETALACAGDLQMRVEERAFSVSEAQKAAEAFITSATNLVTPVVKIDGVKIGDGAPGRVALRLREAYKERARRVSWA</sequence>
<keyword evidence="3" id="KW-0663">Pyridoxal phosphate</keyword>
<dbReference type="GO" id="GO:0047810">
    <property type="term" value="F:D-alanine-2-oxoglutarate aminotransferase activity"/>
    <property type="evidence" value="ECO:0007669"/>
    <property type="project" value="UniProtKB-EC"/>
</dbReference>
<reference evidence="4" key="1">
    <citation type="submission" date="2018-06" db="EMBL/GenBank/DDBJ databases">
        <authorList>
            <person name="Zhirakovskaya E."/>
        </authorList>
    </citation>
    <scope>NUCLEOTIDE SEQUENCE</scope>
</reference>
<evidence type="ECO:0000256" key="1">
    <source>
        <dbReference type="ARBA" id="ARBA00001933"/>
    </source>
</evidence>
<dbReference type="NCBIfam" id="NF005209">
    <property type="entry name" value="PRK06680.1"/>
    <property type="match status" value="1"/>
</dbReference>
<proteinExistence type="inferred from homology"/>
<name>A0A3B0TEX1_9ZZZZ</name>
<dbReference type="AlphaFoldDB" id="A0A3B0TEX1"/>
<comment type="cofactor">
    <cofactor evidence="1">
        <name>pyridoxal 5'-phosphate</name>
        <dbReference type="ChEBI" id="CHEBI:597326"/>
    </cofactor>
</comment>
<dbReference type="GO" id="GO:0005829">
    <property type="term" value="C:cytosol"/>
    <property type="evidence" value="ECO:0007669"/>
    <property type="project" value="TreeGrafter"/>
</dbReference>
<dbReference type="PANTHER" id="PTHR42743:SF11">
    <property type="entry name" value="AMINODEOXYCHORISMATE LYASE"/>
    <property type="match status" value="1"/>
</dbReference>
<evidence type="ECO:0000256" key="3">
    <source>
        <dbReference type="ARBA" id="ARBA00022898"/>
    </source>
</evidence>
<dbReference type="InterPro" id="IPR043132">
    <property type="entry name" value="BCAT-like_C"/>
</dbReference>
<dbReference type="EC" id="2.6.1.21" evidence="4"/>
<protein>
    <submittedName>
        <fullName evidence="4">D-alanine aminotransferase</fullName>
        <ecNumber evidence="4">2.6.1.21</ecNumber>
    </submittedName>
</protein>
<organism evidence="4">
    <name type="scientific">hydrothermal vent metagenome</name>
    <dbReference type="NCBI Taxonomy" id="652676"/>
    <lineage>
        <taxon>unclassified sequences</taxon>
        <taxon>metagenomes</taxon>
        <taxon>ecological metagenomes</taxon>
    </lineage>
</organism>
<evidence type="ECO:0000256" key="2">
    <source>
        <dbReference type="ARBA" id="ARBA00009320"/>
    </source>
</evidence>
<dbReference type="InterPro" id="IPR001544">
    <property type="entry name" value="Aminotrans_IV"/>
</dbReference>
<dbReference type="InterPro" id="IPR043131">
    <property type="entry name" value="BCAT-like_N"/>
</dbReference>
<dbReference type="FunFam" id="3.20.10.10:FF:000002">
    <property type="entry name" value="D-alanine aminotransferase"/>
    <property type="match status" value="1"/>
</dbReference>
<dbReference type="Gene3D" id="3.30.470.10">
    <property type="match status" value="1"/>
</dbReference>
<comment type="similarity">
    <text evidence="2">Belongs to the class-IV pyridoxal-phosphate-dependent aminotransferase family.</text>
</comment>
<keyword evidence="4" id="KW-0032">Aminotransferase</keyword>
<accession>A0A3B0TEX1</accession>
<keyword evidence="4" id="KW-0808">Transferase</keyword>
<gene>
    <name evidence="4" type="ORF">MNBD_ALPHA05-1936</name>
</gene>
<dbReference type="Gene3D" id="3.20.10.10">
    <property type="entry name" value="D-amino Acid Aminotransferase, subunit A, domain 2"/>
    <property type="match status" value="1"/>
</dbReference>
<dbReference type="GO" id="GO:0046394">
    <property type="term" value="P:carboxylic acid biosynthetic process"/>
    <property type="evidence" value="ECO:0007669"/>
    <property type="project" value="UniProtKB-ARBA"/>
</dbReference>
<dbReference type="InterPro" id="IPR036038">
    <property type="entry name" value="Aminotransferase-like"/>
</dbReference>
<dbReference type="Pfam" id="PF01063">
    <property type="entry name" value="Aminotran_4"/>
    <property type="match status" value="1"/>
</dbReference>
<dbReference type="SUPFAM" id="SSF56752">
    <property type="entry name" value="D-aminoacid aminotransferase-like PLP-dependent enzymes"/>
    <property type="match status" value="1"/>
</dbReference>